<organism evidence="1 2">
    <name type="scientific">Tanacetum coccineum</name>
    <dbReference type="NCBI Taxonomy" id="301880"/>
    <lineage>
        <taxon>Eukaryota</taxon>
        <taxon>Viridiplantae</taxon>
        <taxon>Streptophyta</taxon>
        <taxon>Embryophyta</taxon>
        <taxon>Tracheophyta</taxon>
        <taxon>Spermatophyta</taxon>
        <taxon>Magnoliopsida</taxon>
        <taxon>eudicotyledons</taxon>
        <taxon>Gunneridae</taxon>
        <taxon>Pentapetalae</taxon>
        <taxon>asterids</taxon>
        <taxon>campanulids</taxon>
        <taxon>Asterales</taxon>
        <taxon>Asteraceae</taxon>
        <taxon>Asteroideae</taxon>
        <taxon>Anthemideae</taxon>
        <taxon>Anthemidinae</taxon>
        <taxon>Tanacetum</taxon>
    </lineage>
</organism>
<protein>
    <recommendedName>
        <fullName evidence="3">MAK10-like protein</fullName>
    </recommendedName>
</protein>
<gene>
    <name evidence="1" type="ORF">Tco_0951960</name>
</gene>
<accession>A0ABQ5DVP7</accession>
<reference evidence="1" key="2">
    <citation type="submission" date="2022-01" db="EMBL/GenBank/DDBJ databases">
        <authorList>
            <person name="Yamashiro T."/>
            <person name="Shiraishi A."/>
            <person name="Satake H."/>
            <person name="Nakayama K."/>
        </authorList>
    </citation>
    <scope>NUCLEOTIDE SEQUENCE</scope>
</reference>
<evidence type="ECO:0008006" key="3">
    <source>
        <dbReference type="Google" id="ProtNLM"/>
    </source>
</evidence>
<dbReference type="Proteomes" id="UP001151760">
    <property type="component" value="Unassembled WGS sequence"/>
</dbReference>
<name>A0ABQ5DVP7_9ASTR</name>
<evidence type="ECO:0000313" key="2">
    <source>
        <dbReference type="Proteomes" id="UP001151760"/>
    </source>
</evidence>
<evidence type="ECO:0000313" key="1">
    <source>
        <dbReference type="EMBL" id="GJT43245.1"/>
    </source>
</evidence>
<keyword evidence="2" id="KW-1185">Reference proteome</keyword>
<comment type="caution">
    <text evidence="1">The sequence shown here is derived from an EMBL/GenBank/DDBJ whole genome shotgun (WGS) entry which is preliminary data.</text>
</comment>
<dbReference type="EMBL" id="BQNB010015712">
    <property type="protein sequence ID" value="GJT43245.1"/>
    <property type="molecule type" value="Genomic_DNA"/>
</dbReference>
<proteinExistence type="predicted"/>
<reference evidence="1" key="1">
    <citation type="journal article" date="2022" name="Int. J. Mol. Sci.">
        <title>Draft Genome of Tanacetum Coccineum: Genomic Comparison of Closely Related Tanacetum-Family Plants.</title>
        <authorList>
            <person name="Yamashiro T."/>
            <person name="Shiraishi A."/>
            <person name="Nakayama K."/>
            <person name="Satake H."/>
        </authorList>
    </citation>
    <scope>NUCLEOTIDE SEQUENCE</scope>
</reference>
<sequence length="337" mass="38562">MLQQHQNECLSEALTRFKDLLQKVPHHGISLWLQVQIVYNHVNPATRRTINQSVDGKLREKNAEESWALIEDLTLYDNKSWNDLIDFAKMVKAISLPQDVPSTSDPDIHFNLKLSKFEADFKQQQSEMTNKIDTFLKAINDRMTGALPSNTVKNPKLNINPTSLVLSTFSYPMKDPQSSSRPLKSVNAIKTCSKPTNDFQKYQPQVKNLMVNEIGTPKPKELEKTLEDEFKDLHFSLPVLEVLAYTPIYNAILDKYVKSLELGLLEETDHVFGLANGNKSYPVGIVKNVEVNKGMLKLLEDFYVIDMEKRPPTFPLHAIFDNKSLEVLRIFTWMILG</sequence>